<evidence type="ECO:0000313" key="1">
    <source>
        <dbReference type="EMBL" id="MBF2707527.1"/>
    </source>
</evidence>
<dbReference type="Proteomes" id="UP000646211">
    <property type="component" value="Unassembled WGS sequence"/>
</dbReference>
<name>A0A930U8Q8_9FLAO</name>
<gene>
    <name evidence="1" type="ORF">IR213_02805</name>
</gene>
<protein>
    <submittedName>
        <fullName evidence="1">Late control protein</fullName>
    </submittedName>
</protein>
<accession>A0A930U8Q8</accession>
<sequence>MYILDGKVEIGDYIFNAVHGIEITKSVEELSDTAVIKLPSRFKIRQNGERKFTEEAIKVGDKVVITLAYEGVYSGVEFTGYVKKISPKIPIEIHCEDAIWLLRRKNINKVWGKTSIKEVLQEVIKDTPIELSRFMKGQDIPLDKWIVRNANGAQILESFRKDLAQTVFIDDEGKLYVGLQQLTNIGETVVYDLNYNLVENNLEFKSANERRIKIKYNYMNPATNKKESFEFGDMDGEQREYTTSVVSDKKQLEAMANTELKKLKYDGFDGDVVSFLVPFATRGMKAKLIDEDHLNREGNYFIKKVVTSFDTGGARRKSTLGNRL</sequence>
<dbReference type="SUPFAM" id="SSF69279">
    <property type="entry name" value="Phage tail proteins"/>
    <property type="match status" value="1"/>
</dbReference>
<keyword evidence="2" id="KW-1185">Reference proteome</keyword>
<evidence type="ECO:0000313" key="2">
    <source>
        <dbReference type="Proteomes" id="UP000646211"/>
    </source>
</evidence>
<dbReference type="AlphaFoldDB" id="A0A930U8Q8"/>
<dbReference type="EMBL" id="JADHEC010000004">
    <property type="protein sequence ID" value="MBF2707527.1"/>
    <property type="molecule type" value="Genomic_DNA"/>
</dbReference>
<comment type="caution">
    <text evidence="1">The sequence shown here is derived from an EMBL/GenBank/DDBJ whole genome shotgun (WGS) entry which is preliminary data.</text>
</comment>
<organism evidence="1 2">
    <name type="scientific">Flavobacterium soyangense</name>
    <dbReference type="NCBI Taxonomy" id="2023265"/>
    <lineage>
        <taxon>Bacteria</taxon>
        <taxon>Pseudomonadati</taxon>
        <taxon>Bacteroidota</taxon>
        <taxon>Flavobacteriia</taxon>
        <taxon>Flavobacteriales</taxon>
        <taxon>Flavobacteriaceae</taxon>
        <taxon>Flavobacterium</taxon>
    </lineage>
</organism>
<dbReference type="RefSeq" id="WP_194310794.1">
    <property type="nucleotide sequence ID" value="NZ_JADHEC010000004.1"/>
</dbReference>
<reference evidence="1" key="1">
    <citation type="submission" date="2020-11" db="EMBL/GenBank/DDBJ databases">
        <title>Genome of Flavobacterium soyangense.</title>
        <authorList>
            <person name="Liu Q."/>
            <person name="Xin Y.-H."/>
        </authorList>
    </citation>
    <scope>NUCLEOTIDE SEQUENCE</scope>
    <source>
        <strain evidence="1">CGMCC 1.13493</strain>
    </source>
</reference>
<proteinExistence type="predicted"/>